<dbReference type="PANTHER" id="PTHR45856">
    <property type="entry name" value="ALPHA/BETA-HYDROLASES SUPERFAMILY PROTEIN"/>
    <property type="match status" value="1"/>
</dbReference>
<dbReference type="PANTHER" id="PTHR45856:SF11">
    <property type="entry name" value="FUNGAL LIPASE-LIKE DOMAIN-CONTAINING PROTEIN"/>
    <property type="match status" value="1"/>
</dbReference>
<accession>A0A367RLU1</accession>
<comment type="caution">
    <text evidence="3">The sequence shown here is derived from an EMBL/GenBank/DDBJ whole genome shotgun (WGS) entry which is preliminary data.</text>
</comment>
<evidence type="ECO:0000313" key="3">
    <source>
        <dbReference type="EMBL" id="RCJ37445.1"/>
    </source>
</evidence>
<dbReference type="Gene3D" id="3.40.50.1820">
    <property type="entry name" value="alpha/beta hydrolase"/>
    <property type="match status" value="2"/>
</dbReference>
<dbReference type="Pfam" id="PF01764">
    <property type="entry name" value="Lipase_3"/>
    <property type="match status" value="1"/>
</dbReference>
<dbReference type="InterPro" id="IPR002921">
    <property type="entry name" value="Fungal_lipase-type"/>
</dbReference>
<dbReference type="InterPro" id="IPR051218">
    <property type="entry name" value="Sec_MonoDiacylglyc_Lipase"/>
</dbReference>
<dbReference type="GO" id="GO:0006629">
    <property type="term" value="P:lipid metabolic process"/>
    <property type="evidence" value="ECO:0007669"/>
    <property type="project" value="InterPro"/>
</dbReference>
<name>A0A367RLU1_NOSPU</name>
<evidence type="ECO:0000259" key="2">
    <source>
        <dbReference type="Pfam" id="PF01764"/>
    </source>
</evidence>
<proteinExistence type="predicted"/>
<dbReference type="AlphaFoldDB" id="A0A367RLU1"/>
<dbReference type="EMBL" id="LXQE01000136">
    <property type="protein sequence ID" value="RCJ37445.1"/>
    <property type="molecule type" value="Genomic_DNA"/>
</dbReference>
<feature type="coiled-coil region" evidence="1">
    <location>
        <begin position="441"/>
        <end position="468"/>
    </location>
</feature>
<reference evidence="3 4" key="1">
    <citation type="submission" date="2016-04" db="EMBL/GenBank/DDBJ databases">
        <authorList>
            <person name="Evans L.H."/>
            <person name="Alamgir A."/>
            <person name="Owens N."/>
            <person name="Weber N.D."/>
            <person name="Virtaneva K."/>
            <person name="Barbian K."/>
            <person name="Babar A."/>
            <person name="Rosenke K."/>
        </authorList>
    </citation>
    <scope>NUCLEOTIDE SEQUENCE [LARGE SCALE GENOMIC DNA]</scope>
    <source>
        <strain evidence="3">NIES-2108</strain>
    </source>
</reference>
<evidence type="ECO:0000313" key="4">
    <source>
        <dbReference type="Proteomes" id="UP000252085"/>
    </source>
</evidence>
<protein>
    <recommendedName>
        <fullName evidence="2">Fungal lipase-type domain-containing protein</fullName>
    </recommendedName>
</protein>
<keyword evidence="1" id="KW-0175">Coiled coil</keyword>
<sequence>MSIPLKLRSGFSFDEAILMAKFSKRSYEIFQVGGGSVEDAEVQDIYNSLYKNEGWKLVHSLQNNETNIRGFIFKREGSNQFAVIFRGSIVTDRGQIELTDILTDLNWSLINYGSLPDTRVKVARGFFEGFEAVKDELAAFFQVLLGQINAQDFEIFQTLNSGKQIAIAHAIAAAGGIRFGLAFERRLKKLISEVFSYDAIGNLNRAWSFARDELLNFEDISREMSELSNSRRAGASLNSISKIPKNTSRLEVYLGGHSLGGGLAQLGALFLKRRFSSLGESALRVKVYTFGSVKVGNRHFANYYNEQLGEGFSYRVENQLDPFTLVPFSLPFPLSMVAGNGLRLGELYLGNYEHVGEVHHVIGLGNHGVSLNFGGAAEFMGGVPFPHSFDTYIQLLEEDKKRWHQLWQPIRGILSIFLQEMLQEQEAGIVMTTEEQIRGVQEQTSEEIRSLKQSLDELKSEIQRSGLNLKNE</sequence>
<gene>
    <name evidence="3" type="ORF">A6769_11055</name>
</gene>
<dbReference type="InterPro" id="IPR029058">
    <property type="entry name" value="AB_hydrolase_fold"/>
</dbReference>
<feature type="domain" description="Fungal lipase-type" evidence="2">
    <location>
        <begin position="238"/>
        <end position="328"/>
    </location>
</feature>
<organism evidence="3 4">
    <name type="scientific">Nostoc punctiforme NIES-2108</name>
    <dbReference type="NCBI Taxonomy" id="1356359"/>
    <lineage>
        <taxon>Bacteria</taxon>
        <taxon>Bacillati</taxon>
        <taxon>Cyanobacteriota</taxon>
        <taxon>Cyanophyceae</taxon>
        <taxon>Nostocales</taxon>
        <taxon>Nostocaceae</taxon>
        <taxon>Nostoc</taxon>
    </lineage>
</organism>
<evidence type="ECO:0000256" key="1">
    <source>
        <dbReference type="SAM" id="Coils"/>
    </source>
</evidence>
<dbReference type="SUPFAM" id="SSF53474">
    <property type="entry name" value="alpha/beta-Hydrolases"/>
    <property type="match status" value="1"/>
</dbReference>
<dbReference type="Proteomes" id="UP000252085">
    <property type="component" value="Unassembled WGS sequence"/>
</dbReference>